<dbReference type="InterPro" id="IPR013088">
    <property type="entry name" value="Znf_NHR/GATA"/>
</dbReference>
<feature type="compositionally biased region" description="Basic and acidic residues" evidence="1">
    <location>
        <begin position="765"/>
        <end position="789"/>
    </location>
</feature>
<dbReference type="AlphaFoldDB" id="A0A250X8D8"/>
<feature type="compositionally biased region" description="Low complexity" evidence="1">
    <location>
        <begin position="337"/>
        <end position="349"/>
    </location>
</feature>
<organism evidence="3 4">
    <name type="scientific">Chlamydomonas eustigma</name>
    <dbReference type="NCBI Taxonomy" id="1157962"/>
    <lineage>
        <taxon>Eukaryota</taxon>
        <taxon>Viridiplantae</taxon>
        <taxon>Chlorophyta</taxon>
        <taxon>core chlorophytes</taxon>
        <taxon>Chlorophyceae</taxon>
        <taxon>CS clade</taxon>
        <taxon>Chlamydomonadales</taxon>
        <taxon>Chlamydomonadaceae</taxon>
        <taxon>Chlamydomonas</taxon>
    </lineage>
</organism>
<name>A0A250X8D8_9CHLO</name>
<evidence type="ECO:0000256" key="1">
    <source>
        <dbReference type="SAM" id="MobiDB-lite"/>
    </source>
</evidence>
<evidence type="ECO:0000313" key="3">
    <source>
        <dbReference type="EMBL" id="GAX79344.1"/>
    </source>
</evidence>
<gene>
    <name evidence="3" type="ORF">CEUSTIGMA_g6786.t1</name>
</gene>
<reference evidence="3 4" key="1">
    <citation type="submission" date="2017-08" db="EMBL/GenBank/DDBJ databases">
        <title>Acidophilic green algal genome provides insights into adaptation to an acidic environment.</title>
        <authorList>
            <person name="Hirooka S."/>
            <person name="Hirose Y."/>
            <person name="Kanesaki Y."/>
            <person name="Higuchi S."/>
            <person name="Fujiwara T."/>
            <person name="Onuma R."/>
            <person name="Era A."/>
            <person name="Ohbayashi R."/>
            <person name="Uzuka A."/>
            <person name="Nozaki H."/>
            <person name="Yoshikawa H."/>
            <person name="Miyagishima S.Y."/>
        </authorList>
    </citation>
    <scope>NUCLEOTIDE SEQUENCE [LARGE SCALE GENOMIC DNA]</scope>
    <source>
        <strain evidence="3 4">NIES-2499</strain>
    </source>
</reference>
<comment type="caution">
    <text evidence="3">The sequence shown here is derived from an EMBL/GenBank/DDBJ whole genome shotgun (WGS) entry which is preliminary data.</text>
</comment>
<dbReference type="GO" id="GO:0008270">
    <property type="term" value="F:zinc ion binding"/>
    <property type="evidence" value="ECO:0007669"/>
    <property type="project" value="InterPro"/>
</dbReference>
<dbReference type="Proteomes" id="UP000232323">
    <property type="component" value="Unassembled WGS sequence"/>
</dbReference>
<evidence type="ECO:0000313" key="4">
    <source>
        <dbReference type="Proteomes" id="UP000232323"/>
    </source>
</evidence>
<feature type="region of interest" description="Disordered" evidence="1">
    <location>
        <begin position="752"/>
        <end position="789"/>
    </location>
</feature>
<proteinExistence type="predicted"/>
<dbReference type="PROSITE" id="PS50105">
    <property type="entry name" value="SAM_DOMAIN"/>
    <property type="match status" value="1"/>
</dbReference>
<dbReference type="SUPFAM" id="SSF47769">
    <property type="entry name" value="SAM/Pointed domain"/>
    <property type="match status" value="1"/>
</dbReference>
<dbReference type="Pfam" id="PF00536">
    <property type="entry name" value="SAM_1"/>
    <property type="match status" value="1"/>
</dbReference>
<evidence type="ECO:0000259" key="2">
    <source>
        <dbReference type="PROSITE" id="PS50105"/>
    </source>
</evidence>
<feature type="region of interest" description="Disordered" evidence="1">
    <location>
        <begin position="507"/>
        <end position="555"/>
    </location>
</feature>
<feature type="compositionally biased region" description="Low complexity" evidence="1">
    <location>
        <begin position="879"/>
        <end position="894"/>
    </location>
</feature>
<feature type="compositionally biased region" description="Basic and acidic residues" evidence="1">
    <location>
        <begin position="528"/>
        <end position="555"/>
    </location>
</feature>
<dbReference type="InterPro" id="IPR001660">
    <property type="entry name" value="SAM"/>
</dbReference>
<feature type="region of interest" description="Disordered" evidence="1">
    <location>
        <begin position="627"/>
        <end position="673"/>
    </location>
</feature>
<protein>
    <recommendedName>
        <fullName evidence="2">SAM domain-containing protein</fullName>
    </recommendedName>
</protein>
<dbReference type="Gene3D" id="3.30.50.10">
    <property type="entry name" value="Erythroid Transcription Factor GATA-1, subunit A"/>
    <property type="match status" value="1"/>
</dbReference>
<feature type="compositionally biased region" description="Polar residues" evidence="1">
    <location>
        <begin position="274"/>
        <end position="285"/>
    </location>
</feature>
<feature type="region of interest" description="Disordered" evidence="1">
    <location>
        <begin position="337"/>
        <end position="379"/>
    </location>
</feature>
<dbReference type="InterPro" id="IPR013761">
    <property type="entry name" value="SAM/pointed_sf"/>
</dbReference>
<dbReference type="GO" id="GO:0006355">
    <property type="term" value="P:regulation of DNA-templated transcription"/>
    <property type="evidence" value="ECO:0007669"/>
    <property type="project" value="InterPro"/>
</dbReference>
<sequence length="1018" mass="109275">MAETVGLVGDNFIRNDAQTGGNLQSNLALRQTVLTDHCNDGPWPIFKATNPTYPSYCAYCKSNNTSGCWRRGWSVHGNNQHVNLCNKCGLRYKHGRLPNVPAPPPHLQLPQHSASAEKHRTVPQTSSPFMDRQEVVKVHPQTSAMPREPPNGPSTSSFHQGLVPSLAHSIGAQITGQQPAQHSIGAQITGQPIQHSIGAQITGQPAQHSIGAQITGQQPAQHSVFQHQQLMMQMYLMHHMQQQQQQQQQHMLAMRTDLGPISSWYPQNNNALPVNSNAPSRSLLHNPSPELVRSQSYPHPRGHGIIQASAHHTLNEHGSLDKKVNSGSAVHAIKLSETGSGSRLSSSPGVTPQQAGGAGSSGAKGSTDHYWEPRGSSSCDSINERRGVLLPAATAAAAAAGRTEAGDPPVPHVRGGEDLGRPPANNHGLLEPSGAESGGQPQDELLADLHGNGHGQREGGGSGGSGSDEELQALMSKRPCSRNRRDAALTLMEINWATARPEKRLGARSLNNRGRLNGVSLHQSPVRCESHSEPNPKPREDHFIEQHSSHERTRENVACPGACLGSPVEFPMELQAPDSQATSSDYTTARPSQSQLPLASQTLTAENNEGQMYCHVQAPCSINSFDSAQPPPQSIPHSYLSSHPAAPRHAQQPAAVFQSAPHKTPPFNPHHQLPFSAGGVIAPPPMPFPPPGLEPPFFFFPQQSLHLAIHNPSHMFMPNHLGLYQACLAAVSSRPTPQKDQKLNPLSCDEKAALEDNGAPPEEQVPEHNNVETNDHSKPPPDQHQDQGLEEGSDLKTAVHTEQKQDIREHALVSTKGNILQQETEQVEAGKIGNTAASSGQLSEADVEDGELNSILRNPVKTQEDEEGQQDSHTAACMGLPTTSPLGTTTEPSPCTAAGTPPVIVDINTAVSWSVKDVQEWLSRIGAEDLADPFQAQSIDGQALQLLYRMGAAPNKLPTSSASSLQTAEGLIRKETLHALIREEFGSGARLGHRLRLLEGMEKLFGTGAMMIAAATST</sequence>
<feature type="compositionally biased region" description="Gly residues" evidence="1">
    <location>
        <begin position="452"/>
        <end position="466"/>
    </location>
</feature>
<dbReference type="Gene3D" id="1.10.150.50">
    <property type="entry name" value="Transcription Factor, Ets-1"/>
    <property type="match status" value="1"/>
</dbReference>
<feature type="region of interest" description="Disordered" evidence="1">
    <location>
        <begin position="274"/>
        <end position="304"/>
    </location>
</feature>
<feature type="domain" description="SAM" evidence="2">
    <location>
        <begin position="913"/>
        <end position="947"/>
    </location>
</feature>
<keyword evidence="4" id="KW-1185">Reference proteome</keyword>
<dbReference type="OrthoDB" id="551764at2759"/>
<feature type="region of interest" description="Disordered" evidence="1">
    <location>
        <begin position="399"/>
        <end position="469"/>
    </location>
</feature>
<feature type="region of interest" description="Disordered" evidence="1">
    <location>
        <begin position="861"/>
        <end position="897"/>
    </location>
</feature>
<accession>A0A250X8D8</accession>
<feature type="compositionally biased region" description="Low complexity" evidence="1">
    <location>
        <begin position="643"/>
        <end position="655"/>
    </location>
</feature>
<dbReference type="SUPFAM" id="SSF57716">
    <property type="entry name" value="Glucocorticoid receptor-like (DNA-binding domain)"/>
    <property type="match status" value="1"/>
</dbReference>
<feature type="region of interest" description="Disordered" evidence="1">
    <location>
        <begin position="577"/>
        <end position="597"/>
    </location>
</feature>
<dbReference type="EMBL" id="BEGY01000041">
    <property type="protein sequence ID" value="GAX79344.1"/>
    <property type="molecule type" value="Genomic_DNA"/>
</dbReference>